<dbReference type="GO" id="GO:0005634">
    <property type="term" value="C:nucleus"/>
    <property type="evidence" value="ECO:0007669"/>
    <property type="project" value="UniProtKB-SubCell"/>
</dbReference>
<comment type="subcellular location">
    <subcellularLocation>
        <location evidence="1">Nucleus</location>
    </subcellularLocation>
</comment>
<keyword evidence="8" id="KW-0539">Nucleus</keyword>
<dbReference type="Pfam" id="PF00096">
    <property type="entry name" value="zf-C2H2"/>
    <property type="match status" value="1"/>
</dbReference>
<dbReference type="Pfam" id="PF23115">
    <property type="entry name" value="zf-C2H2_STOP2_3rd"/>
    <property type="match status" value="1"/>
</dbReference>
<dbReference type="PANTHER" id="PTHR46352:SF14">
    <property type="entry name" value="PROTEIN SENSITIVE TO PROTON RHIZOTOXICITY 2-LIKE"/>
    <property type="match status" value="1"/>
</dbReference>
<evidence type="ECO:0000256" key="7">
    <source>
        <dbReference type="ARBA" id="ARBA00023163"/>
    </source>
</evidence>
<protein>
    <recommendedName>
        <fullName evidence="10">C2H2-type domain-containing protein</fullName>
    </recommendedName>
</protein>
<dbReference type="OrthoDB" id="8113227at2759"/>
<dbReference type="InterPro" id="IPR013087">
    <property type="entry name" value="Znf_C2H2_type"/>
</dbReference>
<reference evidence="11" key="1">
    <citation type="submission" date="2022-04" db="EMBL/GenBank/DDBJ databases">
        <title>Carnegiea gigantea Genome sequencing and assembly v2.</title>
        <authorList>
            <person name="Copetti D."/>
            <person name="Sanderson M.J."/>
            <person name="Burquez A."/>
            <person name="Wojciechowski M.F."/>
        </authorList>
    </citation>
    <scope>NUCLEOTIDE SEQUENCE</scope>
    <source>
        <strain evidence="11">SGP5-SGP5p</strain>
        <tissue evidence="11">Aerial part</tissue>
    </source>
</reference>
<keyword evidence="6" id="KW-0805">Transcription regulation</keyword>
<keyword evidence="4 9" id="KW-0863">Zinc-finger</keyword>
<evidence type="ECO:0000256" key="6">
    <source>
        <dbReference type="ARBA" id="ARBA00023015"/>
    </source>
</evidence>
<evidence type="ECO:0000313" key="12">
    <source>
        <dbReference type="Proteomes" id="UP001153076"/>
    </source>
</evidence>
<dbReference type="SMART" id="SM00355">
    <property type="entry name" value="ZnF_C2H2"/>
    <property type="match status" value="4"/>
</dbReference>
<dbReference type="Proteomes" id="UP001153076">
    <property type="component" value="Unassembled WGS sequence"/>
</dbReference>
<evidence type="ECO:0000256" key="3">
    <source>
        <dbReference type="ARBA" id="ARBA00022737"/>
    </source>
</evidence>
<dbReference type="PROSITE" id="PS00028">
    <property type="entry name" value="ZINC_FINGER_C2H2_1"/>
    <property type="match status" value="1"/>
</dbReference>
<dbReference type="PROSITE" id="PS50157">
    <property type="entry name" value="ZINC_FINGER_C2H2_2"/>
    <property type="match status" value="1"/>
</dbReference>
<evidence type="ECO:0000256" key="8">
    <source>
        <dbReference type="ARBA" id="ARBA00023242"/>
    </source>
</evidence>
<dbReference type="EMBL" id="JAKOGI010000051">
    <property type="protein sequence ID" value="KAJ8446648.1"/>
    <property type="molecule type" value="Genomic_DNA"/>
</dbReference>
<dbReference type="InterPro" id="IPR036236">
    <property type="entry name" value="Znf_C2H2_sf"/>
</dbReference>
<feature type="domain" description="C2H2-type" evidence="10">
    <location>
        <begin position="135"/>
        <end position="162"/>
    </location>
</feature>
<keyword evidence="2" id="KW-0479">Metal-binding</keyword>
<dbReference type="GO" id="GO:0010447">
    <property type="term" value="P:response to acidic pH"/>
    <property type="evidence" value="ECO:0007669"/>
    <property type="project" value="InterPro"/>
</dbReference>
<evidence type="ECO:0000256" key="4">
    <source>
        <dbReference type="ARBA" id="ARBA00022771"/>
    </source>
</evidence>
<keyword evidence="12" id="KW-1185">Reference proteome</keyword>
<evidence type="ECO:0000313" key="11">
    <source>
        <dbReference type="EMBL" id="KAJ8446648.1"/>
    </source>
</evidence>
<name>A0A9Q1KNJ3_9CARY</name>
<evidence type="ECO:0000256" key="9">
    <source>
        <dbReference type="PROSITE-ProRule" id="PRU00042"/>
    </source>
</evidence>
<comment type="caution">
    <text evidence="11">The sequence shown here is derived from an EMBL/GenBank/DDBJ whole genome shotgun (WGS) entry which is preliminary data.</text>
</comment>
<evidence type="ECO:0000256" key="5">
    <source>
        <dbReference type="ARBA" id="ARBA00022833"/>
    </source>
</evidence>
<sequence length="315" mass="34771">MSDSGDSRHPPAEYSSSASDPLVPLMNLSAVRTRMDSLQNFLSDSVKSNVLLPQHQMDRVTSELVSAIHDVIVNGAALLAFSQPPSVRAALPELAPVNPNPEVESVAVDSDKEDDNGDFEIVEIDAVELLAEHIHFCEICGKGFKRDANLRMHMRAHGNQFKTPEALTKPEKSTGAGDSFAGGGRKTRFSCPYIGCNRNKQHRNFRPLKSTICVKNHFKRSHCSKMYQCNRCHKKSFSVVADLKSHQKHCGKSRWKCSCGTTFSRKDKLFSHIALFEGHMPAVAVAAADEGGNSSTLSVLDDDLSMSMMEEYLNF</sequence>
<keyword evidence="7" id="KW-0804">Transcription</keyword>
<dbReference type="InterPro" id="IPR059161">
    <property type="entry name" value="Znf-C2H2_STOP1/2_3rd"/>
</dbReference>
<dbReference type="Pfam" id="PF23118">
    <property type="entry name" value="zf-C2H2_STOP2_C"/>
    <property type="match status" value="1"/>
</dbReference>
<dbReference type="AlphaFoldDB" id="A0A9Q1KNJ3"/>
<dbReference type="FunFam" id="3.30.160.60:FF:000145">
    <property type="entry name" value="Zinc finger protein 574"/>
    <property type="match status" value="1"/>
</dbReference>
<evidence type="ECO:0000259" key="10">
    <source>
        <dbReference type="PROSITE" id="PS50157"/>
    </source>
</evidence>
<evidence type="ECO:0000256" key="2">
    <source>
        <dbReference type="ARBA" id="ARBA00022723"/>
    </source>
</evidence>
<dbReference type="InterPro" id="IPR058196">
    <property type="entry name" value="zf-C2H2_STOP1/2_C"/>
</dbReference>
<dbReference type="InterPro" id="IPR044300">
    <property type="entry name" value="STOP1/2"/>
</dbReference>
<dbReference type="GO" id="GO:0010044">
    <property type="term" value="P:response to aluminum ion"/>
    <property type="evidence" value="ECO:0007669"/>
    <property type="project" value="InterPro"/>
</dbReference>
<keyword evidence="5" id="KW-0862">Zinc</keyword>
<organism evidence="11 12">
    <name type="scientific">Carnegiea gigantea</name>
    <dbReference type="NCBI Taxonomy" id="171969"/>
    <lineage>
        <taxon>Eukaryota</taxon>
        <taxon>Viridiplantae</taxon>
        <taxon>Streptophyta</taxon>
        <taxon>Embryophyta</taxon>
        <taxon>Tracheophyta</taxon>
        <taxon>Spermatophyta</taxon>
        <taxon>Magnoliopsida</taxon>
        <taxon>eudicotyledons</taxon>
        <taxon>Gunneridae</taxon>
        <taxon>Pentapetalae</taxon>
        <taxon>Caryophyllales</taxon>
        <taxon>Cactineae</taxon>
        <taxon>Cactaceae</taxon>
        <taxon>Cactoideae</taxon>
        <taxon>Echinocereeae</taxon>
        <taxon>Carnegiea</taxon>
    </lineage>
</organism>
<dbReference type="GO" id="GO:0008270">
    <property type="term" value="F:zinc ion binding"/>
    <property type="evidence" value="ECO:0007669"/>
    <property type="project" value="UniProtKB-KW"/>
</dbReference>
<keyword evidence="3" id="KW-0677">Repeat</keyword>
<evidence type="ECO:0000256" key="1">
    <source>
        <dbReference type="ARBA" id="ARBA00004123"/>
    </source>
</evidence>
<dbReference type="PANTHER" id="PTHR46352">
    <property type="entry name" value="PROTEIN SENSITIVE TO PROTON RHIZOTOXICITY 1"/>
    <property type="match status" value="1"/>
</dbReference>
<accession>A0A9Q1KNJ3</accession>
<dbReference type="Gene3D" id="3.30.160.60">
    <property type="entry name" value="Classic Zinc Finger"/>
    <property type="match status" value="2"/>
</dbReference>
<dbReference type="SUPFAM" id="SSF57667">
    <property type="entry name" value="beta-beta-alpha zinc fingers"/>
    <property type="match status" value="1"/>
</dbReference>
<proteinExistence type="predicted"/>
<gene>
    <name evidence="11" type="ORF">Cgig2_002810</name>
</gene>